<proteinExistence type="predicted"/>
<dbReference type="AlphaFoldDB" id="A0A0C2IWP3"/>
<dbReference type="InterPro" id="IPR023393">
    <property type="entry name" value="START-like_dom_sf"/>
</dbReference>
<accession>A0A0C2IWP3</accession>
<keyword evidence="2" id="KW-1185">Reference proteome</keyword>
<dbReference type="RefSeq" id="XP_040617452.1">
    <property type="nucleotide sequence ID" value="XM_040766165.1"/>
</dbReference>
<reference evidence="1 2" key="1">
    <citation type="journal article" date="2014" name="BMC Genomics">
        <title>Comparative genomics of the major fungal agents of human and animal Sporotrichosis: Sporothrix schenckii and Sporothrix brasiliensis.</title>
        <authorList>
            <person name="Teixeira M.M."/>
            <person name="de Almeida L.G."/>
            <person name="Kubitschek-Barreira P."/>
            <person name="Alves F.L."/>
            <person name="Kioshima E.S."/>
            <person name="Abadio A.K."/>
            <person name="Fernandes L."/>
            <person name="Derengowski L.S."/>
            <person name="Ferreira K.S."/>
            <person name="Souza R.C."/>
            <person name="Ruiz J.C."/>
            <person name="de Andrade N.C."/>
            <person name="Paes H.C."/>
            <person name="Nicola A.M."/>
            <person name="Albuquerque P."/>
            <person name="Gerber A.L."/>
            <person name="Martins V.P."/>
            <person name="Peconick L.D."/>
            <person name="Neto A.V."/>
            <person name="Chaucanez C.B."/>
            <person name="Silva P.A."/>
            <person name="Cunha O.L."/>
            <person name="de Oliveira F.F."/>
            <person name="dos Santos T.C."/>
            <person name="Barros A.L."/>
            <person name="Soares M.A."/>
            <person name="de Oliveira L.M."/>
            <person name="Marini M.M."/>
            <person name="Villalobos-Duno H."/>
            <person name="Cunha M.M."/>
            <person name="de Hoog S."/>
            <person name="da Silveira J.F."/>
            <person name="Henrissat B."/>
            <person name="Nino-Vega G.A."/>
            <person name="Cisalpino P.S."/>
            <person name="Mora-Montes H.M."/>
            <person name="Almeida S.R."/>
            <person name="Stajich J.E."/>
            <person name="Lopes-Bezerra L.M."/>
            <person name="Vasconcelos A.T."/>
            <person name="Felipe M.S."/>
        </authorList>
    </citation>
    <scope>NUCLEOTIDE SEQUENCE [LARGE SCALE GENOMIC DNA]</scope>
    <source>
        <strain evidence="1 2">5110</strain>
    </source>
</reference>
<dbReference type="EMBL" id="AWTV01000009">
    <property type="protein sequence ID" value="KIH89442.1"/>
    <property type="molecule type" value="Genomic_DNA"/>
</dbReference>
<dbReference type="SUPFAM" id="SSF55961">
    <property type="entry name" value="Bet v1-like"/>
    <property type="match status" value="1"/>
</dbReference>
<dbReference type="Proteomes" id="UP000031575">
    <property type="component" value="Unassembled WGS sequence"/>
</dbReference>
<comment type="caution">
    <text evidence="1">The sequence shown here is derived from an EMBL/GenBank/DDBJ whole genome shotgun (WGS) entry which is preliminary data.</text>
</comment>
<dbReference type="VEuPathDB" id="FungiDB:SPBR_07911"/>
<evidence type="ECO:0000313" key="1">
    <source>
        <dbReference type="EMBL" id="KIH89442.1"/>
    </source>
</evidence>
<dbReference type="OrthoDB" id="2586183at2759"/>
<sequence length="182" mass="19828">MATPTASAVLWPTKFLPGATDNYVSNEVFAVGLTATQVWPYLADSAHWEAYYDNIGQITPPACGSLFTPAAVGSHFSFATFGFPPLDMELAECVPPTATTPGRLAWHARNDGDADSAIEVYHAWIVEDAPWSTKDKPLTRILTQETQIGKPAAQLAEAQPNPMLNGHQRWLDGLVKYARSKN</sequence>
<dbReference type="Gene3D" id="3.30.530.20">
    <property type="match status" value="1"/>
</dbReference>
<gene>
    <name evidence="1" type="ORF">SPBR_07911</name>
</gene>
<evidence type="ECO:0000313" key="2">
    <source>
        <dbReference type="Proteomes" id="UP000031575"/>
    </source>
</evidence>
<dbReference type="GeneID" id="63681086"/>
<name>A0A0C2IWP3_9PEZI</name>
<dbReference type="HOGENOM" id="CLU_108920_1_0_1"/>
<protein>
    <recommendedName>
        <fullName evidence="3">Polyketide cyclase</fullName>
    </recommendedName>
</protein>
<evidence type="ECO:0008006" key="3">
    <source>
        <dbReference type="Google" id="ProtNLM"/>
    </source>
</evidence>
<organism evidence="1 2">
    <name type="scientific">Sporothrix brasiliensis 5110</name>
    <dbReference type="NCBI Taxonomy" id="1398154"/>
    <lineage>
        <taxon>Eukaryota</taxon>
        <taxon>Fungi</taxon>
        <taxon>Dikarya</taxon>
        <taxon>Ascomycota</taxon>
        <taxon>Pezizomycotina</taxon>
        <taxon>Sordariomycetes</taxon>
        <taxon>Sordariomycetidae</taxon>
        <taxon>Ophiostomatales</taxon>
        <taxon>Ophiostomataceae</taxon>
        <taxon>Sporothrix</taxon>
    </lineage>
</organism>